<evidence type="ECO:0000313" key="7">
    <source>
        <dbReference type="Proteomes" id="UP000886653"/>
    </source>
</evidence>
<protein>
    <recommendedName>
        <fullName evidence="8">Cytochrome c oxidase assembly protein</fullName>
    </recommendedName>
</protein>
<dbReference type="GO" id="GO:0033617">
    <property type="term" value="P:mitochondrial respiratory chain complex IV assembly"/>
    <property type="evidence" value="ECO:0007669"/>
    <property type="project" value="TreeGrafter"/>
</dbReference>
<dbReference type="AlphaFoldDB" id="A0A9P6NPR1"/>
<gene>
    <name evidence="6" type="ORF">CROQUDRAFT_90797</name>
</gene>
<keyword evidence="3" id="KW-0809">Transit peptide</keyword>
<dbReference type="PANTHER" id="PTHR28163">
    <property type="entry name" value="PROTEIN PET117 HOMOLOG, MITOCHONDRIAL"/>
    <property type="match status" value="1"/>
</dbReference>
<dbReference type="InterPro" id="IPR031568">
    <property type="entry name" value="Pet117"/>
</dbReference>
<reference evidence="6" key="1">
    <citation type="submission" date="2013-11" db="EMBL/GenBank/DDBJ databases">
        <title>Genome sequence of the fusiform rust pathogen reveals effectors for host alternation and coevolution with pine.</title>
        <authorList>
            <consortium name="DOE Joint Genome Institute"/>
            <person name="Smith K."/>
            <person name="Pendleton A."/>
            <person name="Kubisiak T."/>
            <person name="Anderson C."/>
            <person name="Salamov A."/>
            <person name="Aerts A."/>
            <person name="Riley R."/>
            <person name="Clum A."/>
            <person name="Lindquist E."/>
            <person name="Ence D."/>
            <person name="Campbell M."/>
            <person name="Kronenberg Z."/>
            <person name="Feau N."/>
            <person name="Dhillon B."/>
            <person name="Hamelin R."/>
            <person name="Burleigh J."/>
            <person name="Smith J."/>
            <person name="Yandell M."/>
            <person name="Nelson C."/>
            <person name="Grigoriev I."/>
            <person name="Davis J."/>
        </authorList>
    </citation>
    <scope>NUCLEOTIDE SEQUENCE</scope>
    <source>
        <strain evidence="6">G11</strain>
    </source>
</reference>
<dbReference type="Pfam" id="PF15786">
    <property type="entry name" value="PET117"/>
    <property type="match status" value="1"/>
</dbReference>
<evidence type="ECO:0000256" key="1">
    <source>
        <dbReference type="ARBA" id="ARBA00004173"/>
    </source>
</evidence>
<evidence type="ECO:0008006" key="8">
    <source>
        <dbReference type="Google" id="ProtNLM"/>
    </source>
</evidence>
<dbReference type="EMBL" id="MU167241">
    <property type="protein sequence ID" value="KAG0148052.1"/>
    <property type="molecule type" value="Genomic_DNA"/>
</dbReference>
<keyword evidence="4" id="KW-0496">Mitochondrion</keyword>
<sequence>MSRLAKLTFAGTSVLTGLTVWGVHLMQLSERDAMYQGVLRDDERVRKRREQMARDEELNEQRRRQVYLESLQPVSNPSGPPPQPRPTLSGDTNQNPIKFEGCKTC</sequence>
<comment type="caution">
    <text evidence="6">The sequence shown here is derived from an EMBL/GenBank/DDBJ whole genome shotgun (WGS) entry which is preliminary data.</text>
</comment>
<organism evidence="6 7">
    <name type="scientific">Cronartium quercuum f. sp. fusiforme G11</name>
    <dbReference type="NCBI Taxonomy" id="708437"/>
    <lineage>
        <taxon>Eukaryota</taxon>
        <taxon>Fungi</taxon>
        <taxon>Dikarya</taxon>
        <taxon>Basidiomycota</taxon>
        <taxon>Pucciniomycotina</taxon>
        <taxon>Pucciniomycetes</taxon>
        <taxon>Pucciniales</taxon>
        <taxon>Coleosporiaceae</taxon>
        <taxon>Cronartium</taxon>
    </lineage>
</organism>
<evidence type="ECO:0000256" key="2">
    <source>
        <dbReference type="ARBA" id="ARBA00008197"/>
    </source>
</evidence>
<proteinExistence type="inferred from homology"/>
<evidence type="ECO:0000256" key="4">
    <source>
        <dbReference type="ARBA" id="ARBA00023128"/>
    </source>
</evidence>
<comment type="subcellular location">
    <subcellularLocation>
        <location evidence="1">Mitochondrion</location>
    </subcellularLocation>
</comment>
<feature type="region of interest" description="Disordered" evidence="5">
    <location>
        <begin position="70"/>
        <end position="105"/>
    </location>
</feature>
<evidence type="ECO:0000313" key="6">
    <source>
        <dbReference type="EMBL" id="KAG0148052.1"/>
    </source>
</evidence>
<accession>A0A9P6NPR1</accession>
<dbReference type="GO" id="GO:0005739">
    <property type="term" value="C:mitochondrion"/>
    <property type="evidence" value="ECO:0007669"/>
    <property type="project" value="UniProtKB-SubCell"/>
</dbReference>
<evidence type="ECO:0000256" key="3">
    <source>
        <dbReference type="ARBA" id="ARBA00022946"/>
    </source>
</evidence>
<name>A0A9P6NPR1_9BASI</name>
<evidence type="ECO:0000256" key="5">
    <source>
        <dbReference type="SAM" id="MobiDB-lite"/>
    </source>
</evidence>
<dbReference type="OrthoDB" id="76305at2759"/>
<dbReference type="Proteomes" id="UP000886653">
    <property type="component" value="Unassembled WGS sequence"/>
</dbReference>
<dbReference type="PANTHER" id="PTHR28163:SF1">
    <property type="entry name" value="PROTEIN PET117 HOMOLOG, MITOCHONDRIAL"/>
    <property type="match status" value="1"/>
</dbReference>
<comment type="similarity">
    <text evidence="2">Belongs to the PET117 family.</text>
</comment>
<keyword evidence="7" id="KW-1185">Reference proteome</keyword>